<accession>A0AAN6NGH5</accession>
<evidence type="ECO:0000256" key="11">
    <source>
        <dbReference type="ARBA" id="ARBA00023002"/>
    </source>
</evidence>
<dbReference type="GO" id="GO:0051287">
    <property type="term" value="F:NAD binding"/>
    <property type="evidence" value="ECO:0007669"/>
    <property type="project" value="InterPro"/>
</dbReference>
<keyword evidence="6" id="KW-0028">Amino-acid biosynthesis</keyword>
<dbReference type="GO" id="GO:0003862">
    <property type="term" value="F:3-isopropylmalate dehydrogenase activity"/>
    <property type="evidence" value="ECO:0007669"/>
    <property type="project" value="UniProtKB-EC"/>
</dbReference>
<comment type="catalytic activity">
    <reaction evidence="17">
        <text>(2R,3S)-3-isopropylmalate + NAD(+) = 4-methyl-2-oxopentanoate + CO2 + NADH</text>
        <dbReference type="Rhea" id="RHEA:32271"/>
        <dbReference type="ChEBI" id="CHEBI:16526"/>
        <dbReference type="ChEBI" id="CHEBI:17865"/>
        <dbReference type="ChEBI" id="CHEBI:35121"/>
        <dbReference type="ChEBI" id="CHEBI:57540"/>
        <dbReference type="ChEBI" id="CHEBI:57945"/>
        <dbReference type="EC" id="1.1.1.85"/>
    </reaction>
</comment>
<comment type="subunit">
    <text evidence="3 17">Homodimer.</text>
</comment>
<dbReference type="SUPFAM" id="SSF57903">
    <property type="entry name" value="FYVE/PHD zinc finger"/>
    <property type="match status" value="1"/>
</dbReference>
<sequence length="1210" mass="129032">MSGDQQTPSFGDPNAQPPTPTQTPTSAIFPSPVFETPKNNQGRFEESSGWTPRFAEEYSVFNATPGNLRGSNGPFPLGGFGSATPYAASAAGQKRPLSVESIAAAIATHANHFSPSPNLPLAPLDPSKILRSSLSALTTPAFDQPGANEQQTSSPERSAKKARRGTVVSKDQQGQTITPPPSAHKGSRKLAPKLDTNAMQNDQGFGQPDFMGAAQQGMGGFVTTPSDMFSFPLSAPATTPGYPDQRHFWDPADPAMGGMDIDFSAASGHVYQNQDPSHRPMSSMDWARANHMFQDAPGVVPHPGQENGLADKGGRHIPISQAPLQSINTSADQSMFNASYPTPVDDPYGMGGNGGGVNPGLLFSRPPSSSMDLVSSFDHSMQAPTTSLPLAPQAIQVSQPPRVSMASFQGELRRSASAKDVGSSKRDRAPANSPVKSSGRPGLSRSFSESRGKKQPNRSSLPALAPAPRPQSQLSSNVGPYNSGPVISQPSRPSGRASPLKNHHQRLSSLSSIPESASPRARTQAKFTIDANGRARVETTVIVDDVPPPAIRKRHSAQLVTRNRHWASSEEDESSSEDDEPIIIPSRNSSFVLPDPRKPTTIHPFHSSQRSVSEHSTTSFTTFRGPSQDDGESEGETVIDEVTPKAKTSGDAASELRRLRESRQRQIPGSASKPPRLATGAAATTAGFAGQFSGQTTISPTTLVDTSLPTPSSSRSRKRRVRCKCNRPDDRGDEVMVQCDSCEMWAHGRCVNITERTMSMFICTFCINTPNMRGGRIRDNGRMSGAMGPPAGSVTSPLAHKSSFKSFQRRAPPALSSQGDVFWGPSFTYDTLTTRCLDDINFFYTHRIKMATHNIVVFGGDHCGPEVLKTIETHSPSAGKFVLQDHLLGGASIDAHNSALTDEALTAAKNADAVLLGAIGGPEWGPSSPVRPEQGILKLRKEMGTFGNLRPCSFASPALVDRSPLKAEVCKGTDFVVVRELTGGIYFGDRTEDDGSGFALDTEPYHRHEIERIARLAGFLALAQNPPAKVWSLDKANVLATSRLWRKVVTEIFEKEFPQLEVGHQLIDSAAMLMVKNPRALNGVVITSNLFGDIISDEASVIPGSIGLLPSASLGGIPDGKGKCNGIYEPIHGSAPDISGKGIVNPIGTILSVAMMLRYSLNLPKEAVAVEEAVRKAIDNGTLTKDLGGNAGTSQMGDAVVAELEKILKA</sequence>
<evidence type="ECO:0000256" key="10">
    <source>
        <dbReference type="ARBA" id="ARBA00022842"/>
    </source>
</evidence>
<keyword evidence="21" id="KW-1185">Reference proteome</keyword>
<evidence type="ECO:0000256" key="3">
    <source>
        <dbReference type="ARBA" id="ARBA00011738"/>
    </source>
</evidence>
<dbReference type="InterPro" id="IPR013083">
    <property type="entry name" value="Znf_RING/FYVE/PHD"/>
</dbReference>
<feature type="compositionally biased region" description="Low complexity" evidence="18">
    <location>
        <begin position="507"/>
        <end position="519"/>
    </location>
</feature>
<evidence type="ECO:0000256" key="9">
    <source>
        <dbReference type="ARBA" id="ARBA00022833"/>
    </source>
</evidence>
<dbReference type="PROSITE" id="PS00470">
    <property type="entry name" value="IDH_IMDH"/>
    <property type="match status" value="1"/>
</dbReference>
<evidence type="ECO:0000256" key="18">
    <source>
        <dbReference type="SAM" id="MobiDB-lite"/>
    </source>
</evidence>
<evidence type="ECO:0000313" key="21">
    <source>
        <dbReference type="Proteomes" id="UP001303473"/>
    </source>
</evidence>
<feature type="region of interest" description="Disordered" evidence="18">
    <location>
        <begin position="1"/>
        <end position="51"/>
    </location>
</feature>
<keyword evidence="8 15" id="KW-0863">Zinc-finger</keyword>
<gene>
    <name evidence="20" type="ORF">QBC46DRAFT_360989</name>
</gene>
<dbReference type="NCBIfam" id="TIGR00169">
    <property type="entry name" value="leuB"/>
    <property type="match status" value="1"/>
</dbReference>
<comment type="cofactor">
    <cofactor evidence="17">
        <name>Mg(2+)</name>
        <dbReference type="ChEBI" id="CHEBI:18420"/>
    </cofactor>
    <cofactor evidence="17">
        <name>Mn(2+)</name>
        <dbReference type="ChEBI" id="CHEBI:29035"/>
    </cofactor>
    <text evidence="17">Binds 1 Mg(2+) or Mn(2+) ion per subunit.</text>
</comment>
<dbReference type="EMBL" id="MU853758">
    <property type="protein sequence ID" value="KAK3944681.1"/>
    <property type="molecule type" value="Genomic_DNA"/>
</dbReference>
<comment type="caution">
    <text evidence="20">The sequence shown here is derived from an EMBL/GenBank/DDBJ whole genome shotgun (WGS) entry which is preliminary data.</text>
</comment>
<evidence type="ECO:0000256" key="1">
    <source>
        <dbReference type="ARBA" id="ARBA00001936"/>
    </source>
</evidence>
<feature type="region of interest" description="Disordered" evidence="18">
    <location>
        <begin position="139"/>
        <end position="189"/>
    </location>
</feature>
<comment type="pathway">
    <text evidence="17">Amino-acid biosynthesis; L-leucine biosynthesis; L-leucine from 3-methyl-2-oxobutanoate: step 3/4.</text>
</comment>
<dbReference type="Pfam" id="PF00628">
    <property type="entry name" value="PHD"/>
    <property type="match status" value="1"/>
</dbReference>
<comment type="similarity">
    <text evidence="2 16">Belongs to the isocitrate and isopropylmalate dehydrogenases family.</text>
</comment>
<dbReference type="PANTHER" id="PTHR42979">
    <property type="entry name" value="3-ISOPROPYLMALATE DEHYDROGENASE"/>
    <property type="match status" value="1"/>
</dbReference>
<feature type="compositionally biased region" description="Low complexity" evidence="18">
    <location>
        <begin position="458"/>
        <end position="474"/>
    </location>
</feature>
<feature type="region of interest" description="Disordered" evidence="18">
    <location>
        <begin position="411"/>
        <end position="529"/>
    </location>
</feature>
<evidence type="ECO:0000256" key="4">
    <source>
        <dbReference type="ARBA" id="ARBA00013101"/>
    </source>
</evidence>
<evidence type="ECO:0000259" key="19">
    <source>
        <dbReference type="PROSITE" id="PS50016"/>
    </source>
</evidence>
<evidence type="ECO:0000256" key="14">
    <source>
        <dbReference type="ARBA" id="ARBA00023304"/>
    </source>
</evidence>
<keyword evidence="12 17" id="KW-0520">NAD</keyword>
<evidence type="ECO:0000256" key="7">
    <source>
        <dbReference type="ARBA" id="ARBA00022723"/>
    </source>
</evidence>
<evidence type="ECO:0000256" key="15">
    <source>
        <dbReference type="PROSITE-ProRule" id="PRU00146"/>
    </source>
</evidence>
<dbReference type="EC" id="1.1.1.85" evidence="4 17"/>
<evidence type="ECO:0000256" key="17">
    <source>
        <dbReference type="RuleBase" id="RU004445"/>
    </source>
</evidence>
<dbReference type="InterPro" id="IPR024084">
    <property type="entry name" value="IsoPropMal-DH-like_dom"/>
</dbReference>
<feature type="compositionally biased region" description="Polar residues" evidence="18">
    <location>
        <begin position="692"/>
        <end position="711"/>
    </location>
</feature>
<reference evidence="21" key="1">
    <citation type="journal article" date="2023" name="Mol. Phylogenet. Evol.">
        <title>Genome-scale phylogeny and comparative genomics of the fungal order Sordariales.</title>
        <authorList>
            <person name="Hensen N."/>
            <person name="Bonometti L."/>
            <person name="Westerberg I."/>
            <person name="Brannstrom I.O."/>
            <person name="Guillou S."/>
            <person name="Cros-Aarteil S."/>
            <person name="Calhoun S."/>
            <person name="Haridas S."/>
            <person name="Kuo A."/>
            <person name="Mondo S."/>
            <person name="Pangilinan J."/>
            <person name="Riley R."/>
            <person name="LaButti K."/>
            <person name="Andreopoulos B."/>
            <person name="Lipzen A."/>
            <person name="Chen C."/>
            <person name="Yan M."/>
            <person name="Daum C."/>
            <person name="Ng V."/>
            <person name="Clum A."/>
            <person name="Steindorff A."/>
            <person name="Ohm R.A."/>
            <person name="Martin F."/>
            <person name="Silar P."/>
            <person name="Natvig D.O."/>
            <person name="Lalanne C."/>
            <person name="Gautier V."/>
            <person name="Ament-Velasquez S.L."/>
            <person name="Kruys A."/>
            <person name="Hutchinson M.I."/>
            <person name="Powell A.J."/>
            <person name="Barry K."/>
            <person name="Miller A.N."/>
            <person name="Grigoriev I.V."/>
            <person name="Debuchy R."/>
            <person name="Gladieux P."/>
            <person name="Hiltunen Thoren M."/>
            <person name="Johannesson H."/>
        </authorList>
    </citation>
    <scope>NUCLEOTIDE SEQUENCE [LARGE SCALE GENOMIC DNA]</scope>
    <source>
        <strain evidence="21">CBS 340.73</strain>
    </source>
</reference>
<feature type="domain" description="PHD-type" evidence="19">
    <location>
        <begin position="720"/>
        <end position="769"/>
    </location>
</feature>
<keyword evidence="14 17" id="KW-0100">Branched-chain amino acid biosynthesis</keyword>
<keyword evidence="10" id="KW-0460">Magnesium</keyword>
<evidence type="ECO:0000256" key="8">
    <source>
        <dbReference type="ARBA" id="ARBA00022771"/>
    </source>
</evidence>
<keyword evidence="13" id="KW-0464">Manganese</keyword>
<proteinExistence type="inferred from homology"/>
<dbReference type="InterPro" id="IPR011011">
    <property type="entry name" value="Znf_FYVE_PHD"/>
</dbReference>
<keyword evidence="5 17" id="KW-0432">Leucine biosynthesis</keyword>
<dbReference type="InterPro" id="IPR001965">
    <property type="entry name" value="Znf_PHD"/>
</dbReference>
<keyword evidence="7 17" id="KW-0479">Metal-binding</keyword>
<dbReference type="GO" id="GO:0005829">
    <property type="term" value="C:cytosol"/>
    <property type="evidence" value="ECO:0007669"/>
    <property type="project" value="TreeGrafter"/>
</dbReference>
<dbReference type="Pfam" id="PF00180">
    <property type="entry name" value="Iso_dh"/>
    <property type="match status" value="1"/>
</dbReference>
<keyword evidence="9" id="KW-0862">Zinc</keyword>
<organism evidence="20 21">
    <name type="scientific">Diplogelasinospora grovesii</name>
    <dbReference type="NCBI Taxonomy" id="303347"/>
    <lineage>
        <taxon>Eukaryota</taxon>
        <taxon>Fungi</taxon>
        <taxon>Dikarya</taxon>
        <taxon>Ascomycota</taxon>
        <taxon>Pezizomycotina</taxon>
        <taxon>Sordariomycetes</taxon>
        <taxon>Sordariomycetidae</taxon>
        <taxon>Sordariales</taxon>
        <taxon>Diplogelasinosporaceae</taxon>
        <taxon>Diplogelasinospora</taxon>
    </lineage>
</organism>
<feature type="compositionally biased region" description="Polar residues" evidence="18">
    <location>
        <begin position="475"/>
        <end position="492"/>
    </location>
</feature>
<evidence type="ECO:0000256" key="12">
    <source>
        <dbReference type="ARBA" id="ARBA00023027"/>
    </source>
</evidence>
<comment type="cofactor">
    <cofactor evidence="1">
        <name>Mn(2+)</name>
        <dbReference type="ChEBI" id="CHEBI:29035"/>
    </cofactor>
</comment>
<dbReference type="AlphaFoldDB" id="A0AAN6NGH5"/>
<dbReference type="GO" id="GO:0009098">
    <property type="term" value="P:L-leucine biosynthetic process"/>
    <property type="evidence" value="ECO:0007669"/>
    <property type="project" value="UniProtKB-KW"/>
</dbReference>
<dbReference type="PANTHER" id="PTHR42979:SF1">
    <property type="entry name" value="3-ISOPROPYLMALATE DEHYDROGENASE"/>
    <property type="match status" value="1"/>
</dbReference>
<evidence type="ECO:0000256" key="5">
    <source>
        <dbReference type="ARBA" id="ARBA00022430"/>
    </source>
</evidence>
<evidence type="ECO:0000256" key="13">
    <source>
        <dbReference type="ARBA" id="ARBA00023211"/>
    </source>
</evidence>
<evidence type="ECO:0000256" key="16">
    <source>
        <dbReference type="RuleBase" id="RU004443"/>
    </source>
</evidence>
<name>A0AAN6NGH5_9PEZI</name>
<dbReference type="SMART" id="SM01329">
    <property type="entry name" value="Iso_dh"/>
    <property type="match status" value="1"/>
</dbReference>
<dbReference type="SUPFAM" id="SSF53659">
    <property type="entry name" value="Isocitrate/Isopropylmalate dehydrogenase-like"/>
    <property type="match status" value="1"/>
</dbReference>
<dbReference type="GO" id="GO:0000287">
    <property type="term" value="F:magnesium ion binding"/>
    <property type="evidence" value="ECO:0007669"/>
    <property type="project" value="InterPro"/>
</dbReference>
<evidence type="ECO:0000256" key="2">
    <source>
        <dbReference type="ARBA" id="ARBA00007769"/>
    </source>
</evidence>
<dbReference type="Gene3D" id="3.30.40.10">
    <property type="entry name" value="Zinc/RING finger domain, C3HC4 (zinc finger)"/>
    <property type="match status" value="1"/>
</dbReference>
<feature type="compositionally biased region" description="Polar residues" evidence="18">
    <location>
        <begin position="606"/>
        <end position="625"/>
    </location>
</feature>
<dbReference type="SMART" id="SM00249">
    <property type="entry name" value="PHD"/>
    <property type="match status" value="1"/>
</dbReference>
<protein>
    <recommendedName>
        <fullName evidence="4 17">3-isopropylmalate dehydrogenase</fullName>
        <ecNumber evidence="4 17">1.1.1.85</ecNumber>
    </recommendedName>
</protein>
<dbReference type="Gene3D" id="3.40.718.10">
    <property type="entry name" value="Isopropylmalate Dehydrogenase"/>
    <property type="match status" value="1"/>
</dbReference>
<feature type="compositionally biased region" description="Low complexity" evidence="18">
    <location>
        <begin position="678"/>
        <end position="690"/>
    </location>
</feature>
<feature type="region of interest" description="Disordered" evidence="18">
    <location>
        <begin position="553"/>
        <end position="719"/>
    </location>
</feature>
<feature type="compositionally biased region" description="Polar residues" evidence="18">
    <location>
        <begin position="147"/>
        <end position="156"/>
    </location>
</feature>
<feature type="compositionally biased region" description="Basic and acidic residues" evidence="18">
    <location>
        <begin position="654"/>
        <end position="664"/>
    </location>
</feature>
<dbReference type="InterPro" id="IPR019818">
    <property type="entry name" value="IsoCit/isopropylmalate_DH_CS"/>
</dbReference>
<feature type="compositionally biased region" description="Acidic residues" evidence="18">
    <location>
        <begin position="629"/>
        <end position="639"/>
    </location>
</feature>
<evidence type="ECO:0000256" key="6">
    <source>
        <dbReference type="ARBA" id="ARBA00022605"/>
    </source>
</evidence>
<dbReference type="FunFam" id="3.40.718.10:FF:000006">
    <property type="entry name" value="3-isopropylmalate dehydrogenase"/>
    <property type="match status" value="1"/>
</dbReference>
<comment type="function">
    <text evidence="17">Catalyzes the oxidation of 3-carboxy-2-hydroxy-4-methylpentanoate (3-isopropylmalate) to 3-carboxy-4-methyl-2-oxopentanoate. The product decarboxylates to 4-methyl-2 oxopentanoate.</text>
</comment>
<dbReference type="PROSITE" id="PS50016">
    <property type="entry name" value="ZF_PHD_2"/>
    <property type="match status" value="1"/>
</dbReference>
<evidence type="ECO:0000313" key="20">
    <source>
        <dbReference type="EMBL" id="KAK3944681.1"/>
    </source>
</evidence>
<feature type="compositionally biased region" description="Acidic residues" evidence="18">
    <location>
        <begin position="569"/>
        <end position="581"/>
    </location>
</feature>
<dbReference type="InterPro" id="IPR004429">
    <property type="entry name" value="Isopropylmalate_DH"/>
</dbReference>
<dbReference type="GO" id="GO:0008270">
    <property type="term" value="F:zinc ion binding"/>
    <property type="evidence" value="ECO:0007669"/>
    <property type="project" value="UniProtKB-KW"/>
</dbReference>
<dbReference type="Proteomes" id="UP001303473">
    <property type="component" value="Unassembled WGS sequence"/>
</dbReference>
<keyword evidence="11 16" id="KW-0560">Oxidoreductase</keyword>
<dbReference type="InterPro" id="IPR019787">
    <property type="entry name" value="Znf_PHD-finger"/>
</dbReference>